<dbReference type="Pfam" id="PF00535">
    <property type="entry name" value="Glycos_transf_2"/>
    <property type="match status" value="1"/>
</dbReference>
<sequence length="384" mass="42401">MRTYVRRFLGAIAGLVSLTGLPYLLYLALYAVWKPEGSPADKRRAEPTVSIVLPTYNEERIIENKLRDVVSLDYPMEKVEVVIVDSSDDDTRDIVRNFFADREAPTLNLIEEDERRGLAPALNDAYAAAENEMVVKTDCDSKVAADALREAAANLADPDVGAVTGRNVDVLGGSDVEEGYRGVQAKIQTLESHIDSTLIFHGPFSAFENDDIVPIDPDSIADDTELALLIRRNGKRVLFDPDVRYKEASHSEFGKRRTQKDRRAMGLLRLLFQHRDAVGRHGLYGGVVLPFNWWFMVVSPWLLAGAVTLSTLFGLLVAGPFGLAVPAAVGAFTLLGSRDLLGPLQPFHAVFDTQVSLLFAAVKLLRGEGSAVWEVDEELRDVYE</sequence>
<dbReference type="AlphaFoldDB" id="A0A1I6H0Q7"/>
<dbReference type="STRING" id="553469.SAMN04487947_1933"/>
<keyword evidence="6" id="KW-1185">Reference proteome</keyword>
<proteinExistence type="predicted"/>
<feature type="transmembrane region" description="Helical" evidence="3">
    <location>
        <begin position="309"/>
        <end position="335"/>
    </location>
</feature>
<evidence type="ECO:0000313" key="5">
    <source>
        <dbReference type="EMBL" id="SFR47992.1"/>
    </source>
</evidence>
<dbReference type="OrthoDB" id="43988at2157"/>
<dbReference type="SUPFAM" id="SSF53448">
    <property type="entry name" value="Nucleotide-diphospho-sugar transferases"/>
    <property type="match status" value="1"/>
</dbReference>
<keyword evidence="3" id="KW-1133">Transmembrane helix</keyword>
<dbReference type="EMBL" id="FOYT01000001">
    <property type="protein sequence ID" value="SFR47992.1"/>
    <property type="molecule type" value="Genomic_DNA"/>
</dbReference>
<protein>
    <submittedName>
        <fullName evidence="5">Glycosyltransferase, catalytic subunit of cellulose synthase and poly-beta-1,6-N-acetylglucosamine synthase</fullName>
    </submittedName>
</protein>
<dbReference type="GO" id="GO:0016757">
    <property type="term" value="F:glycosyltransferase activity"/>
    <property type="evidence" value="ECO:0007669"/>
    <property type="project" value="UniProtKB-KW"/>
</dbReference>
<dbReference type="Gene3D" id="3.90.550.10">
    <property type="entry name" value="Spore Coat Polysaccharide Biosynthesis Protein SpsA, Chain A"/>
    <property type="match status" value="1"/>
</dbReference>
<feature type="transmembrane region" description="Helical" evidence="3">
    <location>
        <begin position="12"/>
        <end position="33"/>
    </location>
</feature>
<evidence type="ECO:0000256" key="2">
    <source>
        <dbReference type="ARBA" id="ARBA00022679"/>
    </source>
</evidence>
<evidence type="ECO:0000259" key="4">
    <source>
        <dbReference type="Pfam" id="PF00535"/>
    </source>
</evidence>
<keyword evidence="3" id="KW-0812">Transmembrane</keyword>
<evidence type="ECO:0000256" key="3">
    <source>
        <dbReference type="SAM" id="Phobius"/>
    </source>
</evidence>
<dbReference type="InterPro" id="IPR001173">
    <property type="entry name" value="Glyco_trans_2-like"/>
</dbReference>
<evidence type="ECO:0000313" key="6">
    <source>
        <dbReference type="Proteomes" id="UP000198531"/>
    </source>
</evidence>
<dbReference type="PANTHER" id="PTHR43630">
    <property type="entry name" value="POLY-BETA-1,6-N-ACETYL-D-GLUCOSAMINE SYNTHASE"/>
    <property type="match status" value="1"/>
</dbReference>
<keyword evidence="1" id="KW-0328">Glycosyltransferase</keyword>
<keyword evidence="3" id="KW-0472">Membrane</keyword>
<gene>
    <name evidence="5" type="ORF">SAMN04487947_1933</name>
</gene>
<keyword evidence="2 5" id="KW-0808">Transferase</keyword>
<dbReference type="PANTHER" id="PTHR43630:SF1">
    <property type="entry name" value="POLY-BETA-1,6-N-ACETYL-D-GLUCOSAMINE SYNTHASE"/>
    <property type="match status" value="1"/>
</dbReference>
<dbReference type="RefSeq" id="WP_089806845.1">
    <property type="nucleotide sequence ID" value="NZ_FOYT01000001.1"/>
</dbReference>
<dbReference type="Proteomes" id="UP000198531">
    <property type="component" value="Unassembled WGS sequence"/>
</dbReference>
<reference evidence="6" key="1">
    <citation type="submission" date="2016-10" db="EMBL/GenBank/DDBJ databases">
        <authorList>
            <person name="Varghese N."/>
            <person name="Submissions S."/>
        </authorList>
    </citation>
    <scope>NUCLEOTIDE SEQUENCE [LARGE SCALE GENOMIC DNA]</scope>
    <source>
        <strain evidence="6">CGMCC 1.7736</strain>
    </source>
</reference>
<dbReference type="InterPro" id="IPR029044">
    <property type="entry name" value="Nucleotide-diphossugar_trans"/>
</dbReference>
<name>A0A1I6H0Q7_9EURY</name>
<evidence type="ECO:0000256" key="1">
    <source>
        <dbReference type="ARBA" id="ARBA00022676"/>
    </source>
</evidence>
<accession>A0A1I6H0Q7</accession>
<feature type="transmembrane region" description="Helical" evidence="3">
    <location>
        <begin position="283"/>
        <end position="303"/>
    </location>
</feature>
<feature type="domain" description="Glycosyltransferase 2-like" evidence="4">
    <location>
        <begin position="50"/>
        <end position="176"/>
    </location>
</feature>
<organism evidence="5 6">
    <name type="scientific">Halogeometricum rufum</name>
    <dbReference type="NCBI Taxonomy" id="553469"/>
    <lineage>
        <taxon>Archaea</taxon>
        <taxon>Methanobacteriati</taxon>
        <taxon>Methanobacteriota</taxon>
        <taxon>Stenosarchaea group</taxon>
        <taxon>Halobacteria</taxon>
        <taxon>Halobacteriales</taxon>
        <taxon>Haloferacaceae</taxon>
        <taxon>Halogeometricum</taxon>
    </lineage>
</organism>